<dbReference type="Pfam" id="PF00082">
    <property type="entry name" value="Peptidase_S8"/>
    <property type="match status" value="1"/>
</dbReference>
<gene>
    <name evidence="11" type="primary">slhP</name>
    <name evidence="11" type="ORF">streptolancidinH_00001</name>
</gene>
<dbReference type="InterPro" id="IPR023828">
    <property type="entry name" value="Peptidase_S8_Ser-AS"/>
</dbReference>
<evidence type="ECO:0000256" key="1">
    <source>
        <dbReference type="ARBA" id="ARBA00011073"/>
    </source>
</evidence>
<evidence type="ECO:0000256" key="4">
    <source>
        <dbReference type="ARBA" id="ARBA00022825"/>
    </source>
</evidence>
<feature type="active site" description="Charge relay system" evidence="6 7">
    <location>
        <position position="147"/>
    </location>
</feature>
<sequence length="455" mass="50274">MNKKFLLSVGVLFPLFFSVHGVQATAGSDFKYNILLKETETVDTIQQKFIKQGMQIIDIIPEINLITVSTGKSKEEIKKENNNSIKEIVIDGMMNVKPNVTYLYGESVITTNNMNFWDYQWDMQKSIGTGRKFSHKSTGEATIGVIDSGVTYDNPEVSSNIISVKNFTADLETGLIDNQNILDKTGHGTSVVGQISSNGNYLGIAPGMKVRMYRVFDKGNAQDQWILKAIIQAAKDDVDVINLSLGEYLLKNSTIEDDQTALINIYQRAINYAYSQGSIIVASVGDEGLDLNNQESLKHYLGELKGKDYSHIDGKVMDIPAGLDNVVTVGSVNDNDFVSSFSNKGNNVIDIYATGGGSHKLATVGYEQWANDKTFEKEWVIVPTLEGKYTYAYGTSISTPKVSAALGLIIEKYHLKDQPDEVIKLLYDNCCIGNDIDGTQIRLLNITNFVQDSVK</sequence>
<dbReference type="PROSITE" id="PS51892">
    <property type="entry name" value="SUBTILASE"/>
    <property type="match status" value="1"/>
</dbReference>
<name>A0A384ZZV3_STREE</name>
<feature type="active site" description="Charge relay system" evidence="6 7">
    <location>
        <position position="396"/>
    </location>
</feature>
<dbReference type="SUPFAM" id="SSF52743">
    <property type="entry name" value="Subtilisin-like"/>
    <property type="match status" value="1"/>
</dbReference>
<feature type="active site" description="Charge relay system" evidence="6 7">
    <location>
        <position position="187"/>
    </location>
</feature>
<evidence type="ECO:0000256" key="9">
    <source>
        <dbReference type="SAM" id="SignalP"/>
    </source>
</evidence>
<accession>A0A384ZZV3</accession>
<evidence type="ECO:0000256" key="6">
    <source>
        <dbReference type="PIRSR" id="PIRSR037875-50"/>
    </source>
</evidence>
<feature type="domain" description="Peptidase S8/S53" evidence="10">
    <location>
        <begin position="141"/>
        <end position="425"/>
    </location>
</feature>
<evidence type="ECO:0000256" key="7">
    <source>
        <dbReference type="PROSITE-ProRule" id="PRU01240"/>
    </source>
</evidence>
<dbReference type="InterPro" id="IPR036852">
    <property type="entry name" value="Peptidase_S8/S53_dom_sf"/>
</dbReference>
<reference evidence="11" key="1">
    <citation type="journal article" date="2018" name="Front. Microbiol.">
        <title>Genome Sequencing Reveals a Large and Diverse Repertoire of Antimicrobial Peptides.</title>
        <authorList>
            <person name="Rezaei Javan R."/>
            <person name="van Tonder A.J."/>
            <person name="King J.P."/>
            <person name="Harrold C.L."/>
            <person name="Brueggemann A.B."/>
        </authorList>
    </citation>
    <scope>NUCLEOTIDE SEQUENCE</scope>
    <source>
        <strain evidence="11">UoS3138</strain>
    </source>
</reference>
<evidence type="ECO:0000313" key="11">
    <source>
        <dbReference type="EMBL" id="AXH01271.1"/>
    </source>
</evidence>
<dbReference type="PRINTS" id="PR00723">
    <property type="entry name" value="SUBTILISIN"/>
</dbReference>
<dbReference type="PANTHER" id="PTHR43806:SF11">
    <property type="entry name" value="CEREVISIN-RELATED"/>
    <property type="match status" value="1"/>
</dbReference>
<dbReference type="EMBL" id="MF990790">
    <property type="protein sequence ID" value="AXH01271.1"/>
    <property type="molecule type" value="Genomic_DNA"/>
</dbReference>
<dbReference type="PIRSF" id="PIRSF037875">
    <property type="entry name" value="Peptidase_S8_lp"/>
    <property type="match status" value="1"/>
</dbReference>
<dbReference type="InterPro" id="IPR000209">
    <property type="entry name" value="Peptidase_S8/S53_dom"/>
</dbReference>
<proteinExistence type="inferred from homology"/>
<evidence type="ECO:0000256" key="5">
    <source>
        <dbReference type="PIRNR" id="PIRNR037875"/>
    </source>
</evidence>
<dbReference type="RefSeq" id="WP_049532570.1">
    <property type="nucleotide sequence ID" value="NZ_CP113114.1"/>
</dbReference>
<dbReference type="PRINTS" id="PR01779">
    <property type="entry name" value="LANTIPROCESS"/>
</dbReference>
<evidence type="ECO:0000256" key="3">
    <source>
        <dbReference type="ARBA" id="ARBA00022801"/>
    </source>
</evidence>
<dbReference type="EC" id="3.4.21.-" evidence="5"/>
<dbReference type="InterPro" id="IPR015500">
    <property type="entry name" value="Peptidase_S8_subtilisin-rel"/>
</dbReference>
<dbReference type="GO" id="GO:0004252">
    <property type="term" value="F:serine-type endopeptidase activity"/>
    <property type="evidence" value="ECO:0007669"/>
    <property type="project" value="UniProtKB-UniRule"/>
</dbReference>
<dbReference type="PANTHER" id="PTHR43806">
    <property type="entry name" value="PEPTIDASE S8"/>
    <property type="match status" value="1"/>
</dbReference>
<keyword evidence="5 9" id="KW-0732">Signal</keyword>
<dbReference type="Gene3D" id="3.40.50.200">
    <property type="entry name" value="Peptidase S8/S53 domain"/>
    <property type="match status" value="1"/>
</dbReference>
<dbReference type="CDD" id="cd07482">
    <property type="entry name" value="Peptidases_S8_Lantibiotic_specific_protease"/>
    <property type="match status" value="1"/>
</dbReference>
<keyword evidence="2 5" id="KW-0645">Protease</keyword>
<comment type="similarity">
    <text evidence="1 5 7 8">Belongs to the peptidase S8 family.</text>
</comment>
<dbReference type="PROSITE" id="PS00136">
    <property type="entry name" value="SUBTILASE_ASP"/>
    <property type="match status" value="1"/>
</dbReference>
<keyword evidence="4 5" id="KW-0720">Serine protease</keyword>
<organism evidence="11">
    <name type="scientific">Streptococcus pneumoniae</name>
    <dbReference type="NCBI Taxonomy" id="1313"/>
    <lineage>
        <taxon>Bacteria</taxon>
        <taxon>Bacillati</taxon>
        <taxon>Bacillota</taxon>
        <taxon>Bacilli</taxon>
        <taxon>Lactobacillales</taxon>
        <taxon>Streptococcaceae</taxon>
        <taxon>Streptococcus</taxon>
    </lineage>
</organism>
<comment type="pathway">
    <text evidence="5">Antibiotic biosynthesis.</text>
</comment>
<dbReference type="InterPro" id="IPR023827">
    <property type="entry name" value="Peptidase_S8_Asp-AS"/>
</dbReference>
<keyword evidence="3 5" id="KW-0378">Hydrolase</keyword>
<feature type="chain" id="PRO_5017314349" description="Leader peptide-processing serine protease" evidence="9">
    <location>
        <begin position="25"/>
        <end position="455"/>
    </location>
</feature>
<dbReference type="PROSITE" id="PS00138">
    <property type="entry name" value="SUBTILASE_SER"/>
    <property type="match status" value="1"/>
</dbReference>
<dbReference type="InterPro" id="IPR008357">
    <property type="entry name" value="Lanit_process"/>
</dbReference>
<evidence type="ECO:0000259" key="10">
    <source>
        <dbReference type="Pfam" id="PF00082"/>
    </source>
</evidence>
<evidence type="ECO:0000256" key="2">
    <source>
        <dbReference type="ARBA" id="ARBA00022670"/>
    </source>
</evidence>
<dbReference type="GO" id="GO:0006508">
    <property type="term" value="P:proteolysis"/>
    <property type="evidence" value="ECO:0007669"/>
    <property type="project" value="UniProtKB-KW"/>
</dbReference>
<keyword evidence="5" id="KW-0865">Zymogen</keyword>
<dbReference type="InterPro" id="IPR050131">
    <property type="entry name" value="Peptidase_S8_subtilisin-like"/>
</dbReference>
<protein>
    <recommendedName>
        <fullName evidence="5">Leader peptide-processing serine protease</fullName>
        <ecNumber evidence="5">3.4.21.-</ecNumber>
    </recommendedName>
</protein>
<feature type="signal peptide" evidence="9">
    <location>
        <begin position="1"/>
        <end position="24"/>
    </location>
</feature>
<evidence type="ECO:0000256" key="8">
    <source>
        <dbReference type="RuleBase" id="RU003355"/>
    </source>
</evidence>
<dbReference type="AlphaFoldDB" id="A0A384ZZV3"/>